<accession>A0A392RIX2</accession>
<dbReference type="Proteomes" id="UP000265520">
    <property type="component" value="Unassembled WGS sequence"/>
</dbReference>
<feature type="non-terminal residue" evidence="2">
    <location>
        <position position="105"/>
    </location>
</feature>
<protein>
    <submittedName>
        <fullName evidence="2">Uncharacterized protein</fullName>
    </submittedName>
</protein>
<name>A0A392RIX2_9FABA</name>
<proteinExistence type="predicted"/>
<dbReference type="AlphaFoldDB" id="A0A392RIX2"/>
<reference evidence="2 3" key="1">
    <citation type="journal article" date="2018" name="Front. Plant Sci.">
        <title>Red Clover (Trifolium pratense) and Zigzag Clover (T. medium) - A Picture of Genomic Similarities and Differences.</title>
        <authorList>
            <person name="Dluhosova J."/>
            <person name="Istvanek J."/>
            <person name="Nedelnik J."/>
            <person name="Repkova J."/>
        </authorList>
    </citation>
    <scope>NUCLEOTIDE SEQUENCE [LARGE SCALE GENOMIC DNA]</scope>
    <source>
        <strain evidence="3">cv. 10/8</strain>
        <tissue evidence="2">Leaf</tissue>
    </source>
</reference>
<evidence type="ECO:0000313" key="2">
    <source>
        <dbReference type="EMBL" id="MCI36197.1"/>
    </source>
</evidence>
<sequence length="105" mass="11655">MVFNISKSDKRSEHYKKILEMYNMQDPACVDDLVLMADPLVSSCKNYELLWYLQTIVQDETQGVEIDVRIDVEASSQGSASSAKEAGSTQNGVHGQATDLILNDL</sequence>
<organism evidence="2 3">
    <name type="scientific">Trifolium medium</name>
    <dbReference type="NCBI Taxonomy" id="97028"/>
    <lineage>
        <taxon>Eukaryota</taxon>
        <taxon>Viridiplantae</taxon>
        <taxon>Streptophyta</taxon>
        <taxon>Embryophyta</taxon>
        <taxon>Tracheophyta</taxon>
        <taxon>Spermatophyta</taxon>
        <taxon>Magnoliopsida</taxon>
        <taxon>eudicotyledons</taxon>
        <taxon>Gunneridae</taxon>
        <taxon>Pentapetalae</taxon>
        <taxon>rosids</taxon>
        <taxon>fabids</taxon>
        <taxon>Fabales</taxon>
        <taxon>Fabaceae</taxon>
        <taxon>Papilionoideae</taxon>
        <taxon>50 kb inversion clade</taxon>
        <taxon>NPAAA clade</taxon>
        <taxon>Hologalegina</taxon>
        <taxon>IRL clade</taxon>
        <taxon>Trifolieae</taxon>
        <taxon>Trifolium</taxon>
    </lineage>
</organism>
<dbReference type="EMBL" id="LXQA010231496">
    <property type="protein sequence ID" value="MCI36197.1"/>
    <property type="molecule type" value="Genomic_DNA"/>
</dbReference>
<feature type="region of interest" description="Disordered" evidence="1">
    <location>
        <begin position="76"/>
        <end position="105"/>
    </location>
</feature>
<feature type="compositionally biased region" description="Polar residues" evidence="1">
    <location>
        <begin position="76"/>
        <end position="93"/>
    </location>
</feature>
<evidence type="ECO:0000256" key="1">
    <source>
        <dbReference type="SAM" id="MobiDB-lite"/>
    </source>
</evidence>
<keyword evidence="3" id="KW-1185">Reference proteome</keyword>
<evidence type="ECO:0000313" key="3">
    <source>
        <dbReference type="Proteomes" id="UP000265520"/>
    </source>
</evidence>
<comment type="caution">
    <text evidence="2">The sequence shown here is derived from an EMBL/GenBank/DDBJ whole genome shotgun (WGS) entry which is preliminary data.</text>
</comment>